<evidence type="ECO:0000313" key="1">
    <source>
        <dbReference type="Proteomes" id="UP000095287"/>
    </source>
</evidence>
<evidence type="ECO:0000313" key="2">
    <source>
        <dbReference type="WBParaSite" id="L893_g29069.t1"/>
    </source>
</evidence>
<dbReference type="AlphaFoldDB" id="A0A1I7ZSD5"/>
<dbReference type="WBParaSite" id="L893_g29069.t1">
    <property type="protein sequence ID" value="L893_g29069.t1"/>
    <property type="gene ID" value="L893_g29069"/>
</dbReference>
<dbReference type="Proteomes" id="UP000095287">
    <property type="component" value="Unplaced"/>
</dbReference>
<protein>
    <submittedName>
        <fullName evidence="2">Transposase</fullName>
    </submittedName>
</protein>
<proteinExistence type="predicted"/>
<keyword evidence="1" id="KW-1185">Reference proteome</keyword>
<accession>A0A1I7ZSD5</accession>
<name>A0A1I7ZSD5_9BILA</name>
<sequence length="104" mass="11762">MRPKTGGIPKWRGFITTDVWRYRTTGPHCCHSISGLTQDSVLRAALRLGRDYIPQWKGYFGESNIMEDTSVGSVGAPVKYKREYNLVNRLVASRPISDIRNTCS</sequence>
<organism evidence="1 2">
    <name type="scientific">Steinernema glaseri</name>
    <dbReference type="NCBI Taxonomy" id="37863"/>
    <lineage>
        <taxon>Eukaryota</taxon>
        <taxon>Metazoa</taxon>
        <taxon>Ecdysozoa</taxon>
        <taxon>Nematoda</taxon>
        <taxon>Chromadorea</taxon>
        <taxon>Rhabditida</taxon>
        <taxon>Tylenchina</taxon>
        <taxon>Panagrolaimomorpha</taxon>
        <taxon>Strongyloidoidea</taxon>
        <taxon>Steinernematidae</taxon>
        <taxon>Steinernema</taxon>
    </lineage>
</organism>
<reference evidence="2" key="1">
    <citation type="submission" date="2016-11" db="UniProtKB">
        <authorList>
            <consortium name="WormBaseParasite"/>
        </authorList>
    </citation>
    <scope>IDENTIFICATION</scope>
</reference>